<evidence type="ECO:0000256" key="1">
    <source>
        <dbReference type="ARBA" id="ARBA00004651"/>
    </source>
</evidence>
<dbReference type="GO" id="GO:0022857">
    <property type="term" value="F:transmembrane transporter activity"/>
    <property type="evidence" value="ECO:0007669"/>
    <property type="project" value="TreeGrafter"/>
</dbReference>
<feature type="transmembrane region" description="Helical" evidence="6">
    <location>
        <begin position="344"/>
        <end position="364"/>
    </location>
</feature>
<evidence type="ECO:0000313" key="10">
    <source>
        <dbReference type="Proteomes" id="UP000283523"/>
    </source>
</evidence>
<feature type="transmembrane region" description="Helical" evidence="6">
    <location>
        <begin position="21"/>
        <end position="41"/>
    </location>
</feature>
<dbReference type="OrthoDB" id="5933722at2"/>
<evidence type="ECO:0000256" key="2">
    <source>
        <dbReference type="ARBA" id="ARBA00022475"/>
    </source>
</evidence>
<name>A0A418M776_9BACT</name>
<keyword evidence="2" id="KW-1003">Cell membrane</keyword>
<dbReference type="Pfam" id="PF12704">
    <property type="entry name" value="MacB_PCD"/>
    <property type="match status" value="1"/>
</dbReference>
<feature type="domain" description="ABC3 transporter permease C-terminal" evidence="7">
    <location>
        <begin position="293"/>
        <end position="409"/>
    </location>
</feature>
<dbReference type="InterPro" id="IPR025857">
    <property type="entry name" value="MacB_PCD"/>
</dbReference>
<organism evidence="9 10">
    <name type="scientific">Fibrisoma montanum</name>
    <dbReference type="NCBI Taxonomy" id="2305895"/>
    <lineage>
        <taxon>Bacteria</taxon>
        <taxon>Pseudomonadati</taxon>
        <taxon>Bacteroidota</taxon>
        <taxon>Cytophagia</taxon>
        <taxon>Cytophagales</taxon>
        <taxon>Spirosomataceae</taxon>
        <taxon>Fibrisoma</taxon>
    </lineage>
</organism>
<feature type="domain" description="MacB-like periplasmic core" evidence="8">
    <location>
        <begin position="20"/>
        <end position="244"/>
    </location>
</feature>
<dbReference type="Pfam" id="PF02687">
    <property type="entry name" value="FtsX"/>
    <property type="match status" value="2"/>
</dbReference>
<evidence type="ECO:0000256" key="5">
    <source>
        <dbReference type="ARBA" id="ARBA00023136"/>
    </source>
</evidence>
<evidence type="ECO:0000256" key="4">
    <source>
        <dbReference type="ARBA" id="ARBA00022989"/>
    </source>
</evidence>
<comment type="subcellular location">
    <subcellularLocation>
        <location evidence="1">Cell membrane</location>
        <topology evidence="1">Multi-pass membrane protein</topology>
    </subcellularLocation>
</comment>
<keyword evidence="4 6" id="KW-1133">Transmembrane helix</keyword>
<evidence type="ECO:0000256" key="6">
    <source>
        <dbReference type="SAM" id="Phobius"/>
    </source>
</evidence>
<proteinExistence type="predicted"/>
<dbReference type="EMBL" id="QXED01000005">
    <property type="protein sequence ID" value="RIV21666.1"/>
    <property type="molecule type" value="Genomic_DNA"/>
</dbReference>
<keyword evidence="3 6" id="KW-0812">Transmembrane</keyword>
<accession>A0A418M776</accession>
<gene>
    <name evidence="9" type="ORF">DYU11_18170</name>
</gene>
<dbReference type="InterPro" id="IPR003838">
    <property type="entry name" value="ABC3_permease_C"/>
</dbReference>
<feature type="transmembrane region" description="Helical" evidence="6">
    <location>
        <begin position="288"/>
        <end position="309"/>
    </location>
</feature>
<evidence type="ECO:0000256" key="3">
    <source>
        <dbReference type="ARBA" id="ARBA00022692"/>
    </source>
</evidence>
<protein>
    <submittedName>
        <fullName evidence="9">ABC transporter permease</fullName>
    </submittedName>
</protein>
<dbReference type="PANTHER" id="PTHR30572">
    <property type="entry name" value="MEMBRANE COMPONENT OF TRANSPORTER-RELATED"/>
    <property type="match status" value="1"/>
</dbReference>
<reference evidence="9 10" key="1">
    <citation type="submission" date="2018-08" db="EMBL/GenBank/DDBJ databases">
        <title>Fibrisoma montanum sp. nov., isolated from Danxia mountain soil.</title>
        <authorList>
            <person name="Huang Y."/>
        </authorList>
    </citation>
    <scope>NUCLEOTIDE SEQUENCE [LARGE SCALE GENOMIC DNA]</scope>
    <source>
        <strain evidence="9 10">HYT19</strain>
    </source>
</reference>
<feature type="domain" description="ABC3 transporter permease C-terminal" evidence="7">
    <location>
        <begin position="687"/>
        <end position="800"/>
    </location>
</feature>
<evidence type="ECO:0000259" key="8">
    <source>
        <dbReference type="Pfam" id="PF12704"/>
    </source>
</evidence>
<feature type="transmembrane region" description="Helical" evidence="6">
    <location>
        <begin position="684"/>
        <end position="707"/>
    </location>
</feature>
<dbReference type="GO" id="GO:0005886">
    <property type="term" value="C:plasma membrane"/>
    <property type="evidence" value="ECO:0007669"/>
    <property type="project" value="UniProtKB-SubCell"/>
</dbReference>
<keyword evidence="10" id="KW-1185">Reference proteome</keyword>
<evidence type="ECO:0000259" key="7">
    <source>
        <dbReference type="Pfam" id="PF02687"/>
    </source>
</evidence>
<evidence type="ECO:0000313" key="9">
    <source>
        <dbReference type="EMBL" id="RIV21666.1"/>
    </source>
</evidence>
<dbReference type="Proteomes" id="UP000283523">
    <property type="component" value="Unassembled WGS sequence"/>
</dbReference>
<feature type="transmembrane region" description="Helical" evidence="6">
    <location>
        <begin position="728"/>
        <end position="750"/>
    </location>
</feature>
<feature type="transmembrane region" description="Helical" evidence="6">
    <location>
        <begin position="384"/>
        <end position="405"/>
    </location>
</feature>
<feature type="transmembrane region" description="Helical" evidence="6">
    <location>
        <begin position="426"/>
        <end position="450"/>
    </location>
</feature>
<feature type="transmembrane region" description="Helical" evidence="6">
    <location>
        <begin position="770"/>
        <end position="790"/>
    </location>
</feature>
<dbReference type="PANTHER" id="PTHR30572:SF18">
    <property type="entry name" value="ABC-TYPE MACROLIDE FAMILY EXPORT SYSTEM PERMEASE COMPONENT 2"/>
    <property type="match status" value="1"/>
</dbReference>
<keyword evidence="5 6" id="KW-0472">Membrane</keyword>
<comment type="caution">
    <text evidence="9">The sequence shown here is derived from an EMBL/GenBank/DDBJ whole genome shotgun (WGS) entry which is preliminary data.</text>
</comment>
<dbReference type="InterPro" id="IPR050250">
    <property type="entry name" value="Macrolide_Exporter_MacB"/>
</dbReference>
<dbReference type="AlphaFoldDB" id="A0A418M776"/>
<sequence length="807" mass="89051">MIRNYLKIAWRSLWKNRLFTLLNSAGLAIGLSVALLLLLYVRDERAFDRHYTNADRIARITLTASFDGETMHWGNAPNIVGPTMKAQLPGIEEQVRFLRHNYGQTAFVNAIGFASKFAETRLYWADSTLFKVFDIPLLVGNPNTALAGPDRVILSQSTARRYFGTANPLGNVLNVDGQQKLEVTGVYADLPATATLDADLIGSWASVKWASNPTNQSWSNASFETYLLVRPETDLTRLAGQMNAILERNVKPGDRFYTLGLQPLTDVHLHSPGFTNTSTDRVGDQSQVNILLILAIVILVIAGINYMNLATAQSQVRSREVGINKAVGATRTQLIGRFYTETTLVVTGSLLLGIGLVVISLPFFNDLAEKQLTLGSLLTPDMLGNLLVLGLLVILLPGLYPALHLSRFSAKHLMNPSYRSSTGAGWLRRSLVVAQFTASLILIISTFLFYRQLQYIQQRKLGYEPTQVVAVSTAAVPSKEHMESLTNDFRSLSSIDEVCRAQTYPGKTGSGRSLNKPLDDKASTYITTNRVTSDFIKVLGLKLLAGTTLPAAKSDKLDTDNESDTTVQIVLNKTAVDFLGYTPEQAIGKKAPGVFDNNAEIVGVVDDFHFQSLHQPIGAYGFHNANTENRTFLLVRTQTRNLPETMRQLQAAYQKNLPDAAFEYVFLDQYLNNLYRSEQRTARVVLIFAGLAILIACLGLFGLAAFTAEQRTKEIGIRKVMGASVTNLVVLLSGDFLKLILVAIVIASPMAWWGMHQWLQNFAYKIDIEWWVFALAGLLAAGISLLTVSFQSIKAALMNPVKSLRSE</sequence>